<keyword evidence="1" id="KW-0732">Signal</keyword>
<proteinExistence type="predicted"/>
<organism evidence="3 4">
    <name type="scientific">Pseudomonas borbori</name>
    <dbReference type="NCBI Taxonomy" id="289003"/>
    <lineage>
        <taxon>Bacteria</taxon>
        <taxon>Pseudomonadati</taxon>
        <taxon>Pseudomonadota</taxon>
        <taxon>Gammaproteobacteria</taxon>
        <taxon>Pseudomonadales</taxon>
        <taxon>Pseudomonadaceae</taxon>
        <taxon>Pseudomonas</taxon>
    </lineage>
</organism>
<reference evidence="4" key="1">
    <citation type="submission" date="2016-10" db="EMBL/GenBank/DDBJ databases">
        <authorList>
            <person name="Varghese N."/>
            <person name="Submissions S."/>
        </authorList>
    </citation>
    <scope>NUCLEOTIDE SEQUENCE [LARGE SCALE GENOMIC DNA]</scope>
    <source>
        <strain evidence="4">DSM 17834</strain>
    </source>
</reference>
<dbReference type="RefSeq" id="WP_090497858.1">
    <property type="nucleotide sequence ID" value="NZ_FOWX01000003.1"/>
</dbReference>
<protein>
    <submittedName>
        <fullName evidence="3">Cupin domain protein</fullName>
    </submittedName>
</protein>
<dbReference type="PANTHER" id="PTHR38599:SF1">
    <property type="entry name" value="CUPIN DOMAIN PROTEIN (AFU_ORTHOLOGUE AFUA_3G13620)"/>
    <property type="match status" value="1"/>
</dbReference>
<dbReference type="EMBL" id="FOWX01000003">
    <property type="protein sequence ID" value="SFO99792.1"/>
    <property type="molecule type" value="Genomic_DNA"/>
</dbReference>
<feature type="domain" description="Cupin type-2" evidence="2">
    <location>
        <begin position="51"/>
        <end position="120"/>
    </location>
</feature>
<feature type="signal peptide" evidence="1">
    <location>
        <begin position="1"/>
        <end position="22"/>
    </location>
</feature>
<dbReference type="AlphaFoldDB" id="A0A1I5LRE7"/>
<dbReference type="PANTHER" id="PTHR38599">
    <property type="entry name" value="CUPIN DOMAIN PROTEIN (AFU_ORTHOLOGUE AFUA_3G13620)"/>
    <property type="match status" value="1"/>
</dbReference>
<evidence type="ECO:0000259" key="2">
    <source>
        <dbReference type="Pfam" id="PF07883"/>
    </source>
</evidence>
<feature type="chain" id="PRO_5011595803" evidence="1">
    <location>
        <begin position="23"/>
        <end position="142"/>
    </location>
</feature>
<evidence type="ECO:0000256" key="1">
    <source>
        <dbReference type="SAM" id="SignalP"/>
    </source>
</evidence>
<dbReference type="Gene3D" id="2.60.120.10">
    <property type="entry name" value="Jelly Rolls"/>
    <property type="match status" value="1"/>
</dbReference>
<dbReference type="STRING" id="289003.SAMN05216190_103194"/>
<evidence type="ECO:0000313" key="4">
    <source>
        <dbReference type="Proteomes" id="UP000198784"/>
    </source>
</evidence>
<dbReference type="InterPro" id="IPR014710">
    <property type="entry name" value="RmlC-like_jellyroll"/>
</dbReference>
<accession>A0A1I5LRE7</accession>
<keyword evidence="4" id="KW-1185">Reference proteome</keyword>
<name>A0A1I5LRE7_9PSED</name>
<dbReference type="OrthoDB" id="195923at2"/>
<gene>
    <name evidence="3" type="ORF">SAMN05216190_103194</name>
</gene>
<sequence>MSKSVRWTGAALLLLASGAALAHGGAGEEDVRPLAEVHLPATPAAQATALRVDFAPGATSRPHSHPGPVFVVVVEGAVESALDGGVAQHFTAGDAWYEAPGQLHRIIRNASQTAPATLVAWLLSDGRAPLVQSSAAGAMVSP</sequence>
<dbReference type="Proteomes" id="UP000198784">
    <property type="component" value="Unassembled WGS sequence"/>
</dbReference>
<dbReference type="Pfam" id="PF07883">
    <property type="entry name" value="Cupin_2"/>
    <property type="match status" value="1"/>
</dbReference>
<evidence type="ECO:0000313" key="3">
    <source>
        <dbReference type="EMBL" id="SFO99792.1"/>
    </source>
</evidence>
<dbReference type="SUPFAM" id="SSF51182">
    <property type="entry name" value="RmlC-like cupins"/>
    <property type="match status" value="1"/>
</dbReference>
<dbReference type="InterPro" id="IPR011051">
    <property type="entry name" value="RmlC_Cupin_sf"/>
</dbReference>
<dbReference type="InterPro" id="IPR013096">
    <property type="entry name" value="Cupin_2"/>
</dbReference>